<dbReference type="Gene3D" id="2.160.10.10">
    <property type="entry name" value="Hexapeptide repeat proteins"/>
    <property type="match status" value="1"/>
</dbReference>
<dbReference type="Pfam" id="PF00132">
    <property type="entry name" value="Hexapep"/>
    <property type="match status" value="1"/>
</dbReference>
<dbReference type="InterPro" id="IPR001451">
    <property type="entry name" value="Hexapep"/>
</dbReference>
<dbReference type="Proteomes" id="UP000253562">
    <property type="component" value="Unassembled WGS sequence"/>
</dbReference>
<dbReference type="InterPro" id="IPR050179">
    <property type="entry name" value="Trans_hexapeptide_repeat"/>
</dbReference>
<accession>A0A368KP73</accession>
<dbReference type="PANTHER" id="PTHR43300">
    <property type="entry name" value="ACETYLTRANSFERASE"/>
    <property type="match status" value="1"/>
</dbReference>
<dbReference type="RefSeq" id="WP_114369623.1">
    <property type="nucleotide sequence ID" value="NZ_QPEX01000030.1"/>
</dbReference>
<evidence type="ECO:0000313" key="2">
    <source>
        <dbReference type="EMBL" id="RCS46354.1"/>
    </source>
</evidence>
<dbReference type="OrthoDB" id="285017at2"/>
<evidence type="ECO:0000313" key="3">
    <source>
        <dbReference type="Proteomes" id="UP000253562"/>
    </source>
</evidence>
<dbReference type="InterPro" id="IPR011004">
    <property type="entry name" value="Trimer_LpxA-like_sf"/>
</dbReference>
<dbReference type="GO" id="GO:0016746">
    <property type="term" value="F:acyltransferase activity"/>
    <property type="evidence" value="ECO:0007669"/>
    <property type="project" value="UniProtKB-KW"/>
</dbReference>
<comment type="similarity">
    <text evidence="1">Belongs to the transferase hexapeptide repeat family.</text>
</comment>
<reference evidence="2 3" key="1">
    <citation type="submission" date="2018-07" db="EMBL/GenBank/DDBJ databases">
        <title>Comparative genomes isolates from brazilian mangrove.</title>
        <authorList>
            <person name="De Araujo J.E."/>
            <person name="Taketani R.G."/>
            <person name="Silva M.C.P."/>
            <person name="Lourenco M.V."/>
            <person name="Oliveira V.M."/>
            <person name="Andreote F.D."/>
        </authorList>
    </citation>
    <scope>NUCLEOTIDE SEQUENCE [LARGE SCALE GENOMIC DNA]</scope>
    <source>
        <strain evidence="2 3">HEX PRIS-MGV</strain>
    </source>
</reference>
<keyword evidence="2" id="KW-0808">Transferase</keyword>
<evidence type="ECO:0000256" key="1">
    <source>
        <dbReference type="ARBA" id="ARBA00007274"/>
    </source>
</evidence>
<organism evidence="2 3">
    <name type="scientific">Bremerella cremea</name>
    <dbReference type="NCBI Taxonomy" id="1031537"/>
    <lineage>
        <taxon>Bacteria</taxon>
        <taxon>Pseudomonadati</taxon>
        <taxon>Planctomycetota</taxon>
        <taxon>Planctomycetia</taxon>
        <taxon>Pirellulales</taxon>
        <taxon>Pirellulaceae</taxon>
        <taxon>Bremerella</taxon>
    </lineage>
</organism>
<dbReference type="SUPFAM" id="SSF51161">
    <property type="entry name" value="Trimeric LpxA-like enzymes"/>
    <property type="match status" value="1"/>
</dbReference>
<proteinExistence type="inferred from homology"/>
<dbReference type="PANTHER" id="PTHR43300:SF11">
    <property type="entry name" value="ACETYLTRANSFERASE RV3034C-RELATED"/>
    <property type="match status" value="1"/>
</dbReference>
<name>A0A368KP73_9BACT</name>
<sequence>MANAKSKRFALIPSLNNFLWLQRSLNRLRWVIFTKVWGMEISPSTVISLSARLDKTHPRGIHIGKDTYIAFDAVILAHDMCRRLRTDTYIGDNCFVGGRSMILPGLTIGNGCIVAAGAVVTKDVPDGSIVAGNPAKIIRSGISVGKFGVLISESDVCQETSGETEAQR</sequence>
<gene>
    <name evidence="2" type="ORF">DTL42_15410</name>
</gene>
<comment type="caution">
    <text evidence="2">The sequence shown here is derived from an EMBL/GenBank/DDBJ whole genome shotgun (WGS) entry which is preliminary data.</text>
</comment>
<dbReference type="EMBL" id="QPEX01000030">
    <property type="protein sequence ID" value="RCS46354.1"/>
    <property type="molecule type" value="Genomic_DNA"/>
</dbReference>
<keyword evidence="2" id="KW-0012">Acyltransferase</keyword>
<dbReference type="AlphaFoldDB" id="A0A368KP73"/>
<protein>
    <submittedName>
        <fullName evidence="2">Acyltransferase</fullName>
    </submittedName>
</protein>